<proteinExistence type="predicted"/>
<feature type="region of interest" description="Disordered" evidence="1">
    <location>
        <begin position="86"/>
        <end position="105"/>
    </location>
</feature>
<dbReference type="InterPro" id="IPR051549">
    <property type="entry name" value="PEP_Utilizing_Enz"/>
</dbReference>
<evidence type="ECO:0000256" key="1">
    <source>
        <dbReference type="SAM" id="MobiDB-lite"/>
    </source>
</evidence>
<organism evidence="3 4">
    <name type="scientific">Candidatus Aeolococcus gillhamiae</name>
    <dbReference type="NCBI Taxonomy" id="3127015"/>
    <lineage>
        <taxon>Bacteria</taxon>
        <taxon>Bacillati</taxon>
        <taxon>Candidatus Dormiibacterota</taxon>
        <taxon>Candidatus Dormibacteria</taxon>
        <taxon>Candidatus Aeolococcales</taxon>
        <taxon>Candidatus Aeolococcaceae</taxon>
        <taxon>Candidatus Aeolococcus</taxon>
    </lineage>
</organism>
<feature type="domain" description="Pyruvate phosphate dikinase AMP/ATP-binding" evidence="2">
    <location>
        <begin position="255"/>
        <end position="461"/>
    </location>
</feature>
<dbReference type="PANTHER" id="PTHR43615:SF1">
    <property type="entry name" value="PPDK_N DOMAIN-CONTAINING PROTEIN"/>
    <property type="match status" value="1"/>
</dbReference>
<sequence length="463" mass="47761">MVGADGHRQVVPALVEVGQQPIVIELGRLHALAPSMAIDQRRLEVLVPQHQVVAPHLVSEDPLAAGQAVGEVGGRANQVVPAAAGERTGVAHGGNGPGRQVGPTVDERPLDVVEEQPVGGSALGKALLGGAREQLGREPGSRSGEVAGVEAPLPGARGREGREGRCHLRHGPSPRRRRRYQYLDGVGPGQAGETGGDVALVAATDASAFGAKAANLARASVAGLSVPDGVALSWSLVDSVADGHQDAAVAVATRCRRLQAPLVVRSSGVGEDSAAASFAGQHLSVLNVGADGVVDAVGAVWHSARTEAALSYRRRLGLPSPPRMGVVVQCLVDADVAGVAFDANPVTGADEVVVEAAWGLGQSVVAGTVAPDFFRMSPTGQVFERRPGHKEVELRPAPDGGTVDIPLPAEKALAPALDDNDLSRLARLVLRCRSVFGGSQDLEWALADGTLWLLQRRPRTAVA</sequence>
<dbReference type="PANTHER" id="PTHR43615">
    <property type="entry name" value="PHOSPHOENOLPYRUVATE SYNTHASE-RELATED"/>
    <property type="match status" value="1"/>
</dbReference>
<dbReference type="AlphaFoldDB" id="A0A2W5Z8L2"/>
<dbReference type="EMBL" id="QHBU01000220">
    <property type="protein sequence ID" value="PZR79156.1"/>
    <property type="molecule type" value="Genomic_DNA"/>
</dbReference>
<dbReference type="GO" id="GO:0005524">
    <property type="term" value="F:ATP binding"/>
    <property type="evidence" value="ECO:0007669"/>
    <property type="project" value="InterPro"/>
</dbReference>
<reference evidence="3 4" key="1">
    <citation type="journal article" date="2017" name="Nature">
        <title>Atmospheric trace gases support primary production in Antarctic desert surface soil.</title>
        <authorList>
            <person name="Ji M."/>
            <person name="Greening C."/>
            <person name="Vanwonterghem I."/>
            <person name="Carere C.R."/>
            <person name="Bay S.K."/>
            <person name="Steen J.A."/>
            <person name="Montgomery K."/>
            <person name="Lines T."/>
            <person name="Beardall J."/>
            <person name="van Dorst J."/>
            <person name="Snape I."/>
            <person name="Stott M.B."/>
            <person name="Hugenholtz P."/>
            <person name="Ferrari B.C."/>
        </authorList>
    </citation>
    <scope>NUCLEOTIDE SEQUENCE [LARGE SCALE GENOMIC DNA]</scope>
    <source>
        <strain evidence="3">RRmetagenome_bin12</strain>
    </source>
</reference>
<feature type="region of interest" description="Disordered" evidence="1">
    <location>
        <begin position="135"/>
        <end position="163"/>
    </location>
</feature>
<evidence type="ECO:0000259" key="2">
    <source>
        <dbReference type="Pfam" id="PF01326"/>
    </source>
</evidence>
<comment type="caution">
    <text evidence="3">The sequence shown here is derived from an EMBL/GenBank/DDBJ whole genome shotgun (WGS) entry which is preliminary data.</text>
</comment>
<dbReference type="SUPFAM" id="SSF56059">
    <property type="entry name" value="Glutathione synthetase ATP-binding domain-like"/>
    <property type="match status" value="1"/>
</dbReference>
<evidence type="ECO:0000313" key="3">
    <source>
        <dbReference type="EMBL" id="PZR79156.1"/>
    </source>
</evidence>
<dbReference type="InterPro" id="IPR002192">
    <property type="entry name" value="PPDK_AMP/ATP-bd"/>
</dbReference>
<dbReference type="Gene3D" id="3.30.1490.20">
    <property type="entry name" value="ATP-grasp fold, A domain"/>
    <property type="match status" value="1"/>
</dbReference>
<dbReference type="InterPro" id="IPR013815">
    <property type="entry name" value="ATP_grasp_subdomain_1"/>
</dbReference>
<dbReference type="Pfam" id="PF01326">
    <property type="entry name" value="PPDK_N"/>
    <property type="match status" value="1"/>
</dbReference>
<accession>A0A2W5Z8L2</accession>
<dbReference type="Gene3D" id="3.30.470.20">
    <property type="entry name" value="ATP-grasp fold, B domain"/>
    <property type="match status" value="1"/>
</dbReference>
<protein>
    <recommendedName>
        <fullName evidence="2">Pyruvate phosphate dikinase AMP/ATP-binding domain-containing protein</fullName>
    </recommendedName>
</protein>
<evidence type="ECO:0000313" key="4">
    <source>
        <dbReference type="Proteomes" id="UP000248724"/>
    </source>
</evidence>
<dbReference type="GO" id="GO:0016301">
    <property type="term" value="F:kinase activity"/>
    <property type="evidence" value="ECO:0007669"/>
    <property type="project" value="InterPro"/>
</dbReference>
<name>A0A2W5Z8L2_9BACT</name>
<dbReference type="Proteomes" id="UP000248724">
    <property type="component" value="Unassembled WGS sequence"/>
</dbReference>
<gene>
    <name evidence="3" type="ORF">DLM65_11380</name>
</gene>